<evidence type="ECO:0000313" key="2">
    <source>
        <dbReference type="EMBL" id="USI72208.1"/>
    </source>
</evidence>
<name>A0ABY4X5M1_9SPHN</name>
<dbReference type="RefSeq" id="WP_252166017.1">
    <property type="nucleotide sequence ID" value="NZ_CP084930.1"/>
</dbReference>
<gene>
    <name evidence="2" type="ORF">LHA26_12985</name>
</gene>
<evidence type="ECO:0000313" key="3">
    <source>
        <dbReference type="Proteomes" id="UP001056937"/>
    </source>
</evidence>
<evidence type="ECO:0000256" key="1">
    <source>
        <dbReference type="SAM" id="MobiDB-lite"/>
    </source>
</evidence>
<proteinExistence type="predicted"/>
<dbReference type="Proteomes" id="UP001056937">
    <property type="component" value="Chromosome 1"/>
</dbReference>
<protein>
    <submittedName>
        <fullName evidence="2">DUF1178 family protein</fullName>
    </submittedName>
</protein>
<accession>A0ABY4X5M1</accession>
<dbReference type="InterPro" id="IPR009562">
    <property type="entry name" value="DUF1178"/>
</dbReference>
<reference evidence="2" key="1">
    <citation type="journal article" date="2022" name="Toxins">
        <title>Genomic Analysis of Sphingopyxis sp. USTB-05 for Biodegrading Cyanobacterial Hepatotoxins.</title>
        <authorList>
            <person name="Liu C."/>
            <person name="Xu Q."/>
            <person name="Zhao Z."/>
            <person name="Zhang H."/>
            <person name="Liu X."/>
            <person name="Yin C."/>
            <person name="Liu Y."/>
            <person name="Yan H."/>
        </authorList>
    </citation>
    <scope>NUCLEOTIDE SEQUENCE</scope>
    <source>
        <strain evidence="2">NBD5</strain>
    </source>
</reference>
<dbReference type="PIRSF" id="PIRSF032131">
    <property type="entry name" value="UCP032131"/>
    <property type="match status" value="1"/>
</dbReference>
<dbReference type="Pfam" id="PF06676">
    <property type="entry name" value="DUF1178"/>
    <property type="match status" value="1"/>
</dbReference>
<feature type="region of interest" description="Disordered" evidence="1">
    <location>
        <begin position="49"/>
        <end position="70"/>
    </location>
</feature>
<sequence>MIVFDLACANGHVFEAWFASQDDYAAQQARGLVVCPMCEDRRVEKAPMAPRLARTRAPVPQAREGGAPAPEREAALRALAALQARMLAGSEHVGARFAEEARAMHEGEAESRAIHGQATLGEARALVADGIDILPLPLPVRGSGRDN</sequence>
<keyword evidence="3" id="KW-1185">Reference proteome</keyword>
<dbReference type="EMBL" id="CP084930">
    <property type="protein sequence ID" value="USI72208.1"/>
    <property type="molecule type" value="Genomic_DNA"/>
</dbReference>
<organism evidence="2 3">
    <name type="scientific">Sphingomonas morindae</name>
    <dbReference type="NCBI Taxonomy" id="1541170"/>
    <lineage>
        <taxon>Bacteria</taxon>
        <taxon>Pseudomonadati</taxon>
        <taxon>Pseudomonadota</taxon>
        <taxon>Alphaproteobacteria</taxon>
        <taxon>Sphingomonadales</taxon>
        <taxon>Sphingomonadaceae</taxon>
        <taxon>Sphingomonas</taxon>
    </lineage>
</organism>